<protein>
    <submittedName>
        <fullName evidence="11">Aste57867_19939 protein</fullName>
    </submittedName>
</protein>
<dbReference type="InterPro" id="IPR024079">
    <property type="entry name" value="MetalloPept_cat_dom_sf"/>
</dbReference>
<dbReference type="GO" id="GO:0016485">
    <property type="term" value="P:protein processing"/>
    <property type="evidence" value="ECO:0007669"/>
    <property type="project" value="TreeGrafter"/>
</dbReference>
<reference evidence="10" key="2">
    <citation type="submission" date="2019-06" db="EMBL/GenBank/DDBJ databases">
        <title>Genomics analysis of Aphanomyces spp. identifies a new class of oomycete effector associated with host adaptation.</title>
        <authorList>
            <person name="Gaulin E."/>
        </authorList>
    </citation>
    <scope>NUCLEOTIDE SEQUENCE</scope>
    <source>
        <strain evidence="10">CBS 578.67</strain>
    </source>
</reference>
<evidence type="ECO:0000256" key="5">
    <source>
        <dbReference type="ARBA" id="ARBA00022801"/>
    </source>
</evidence>
<dbReference type="PANTHER" id="PTHR11733">
    <property type="entry name" value="ZINC METALLOPROTEASE FAMILY M13 NEPRILYSIN-RELATED"/>
    <property type="match status" value="1"/>
</dbReference>
<evidence type="ECO:0000256" key="4">
    <source>
        <dbReference type="ARBA" id="ARBA00022723"/>
    </source>
</evidence>
<evidence type="ECO:0000256" key="7">
    <source>
        <dbReference type="ARBA" id="ARBA00023049"/>
    </source>
</evidence>
<dbReference type="InterPro" id="IPR008753">
    <property type="entry name" value="Peptidase_M13_N"/>
</dbReference>
<dbReference type="OrthoDB" id="6475849at2759"/>
<evidence type="ECO:0000313" key="10">
    <source>
        <dbReference type="EMBL" id="KAF0688423.1"/>
    </source>
</evidence>
<dbReference type="InterPro" id="IPR000718">
    <property type="entry name" value="Peptidase_M13"/>
</dbReference>
<dbReference type="Pfam" id="PF05649">
    <property type="entry name" value="Peptidase_M13_N"/>
    <property type="match status" value="1"/>
</dbReference>
<evidence type="ECO:0000259" key="9">
    <source>
        <dbReference type="Pfam" id="PF05649"/>
    </source>
</evidence>
<evidence type="ECO:0000256" key="1">
    <source>
        <dbReference type="ARBA" id="ARBA00001947"/>
    </source>
</evidence>
<evidence type="ECO:0000256" key="2">
    <source>
        <dbReference type="ARBA" id="ARBA00007357"/>
    </source>
</evidence>
<organism evidence="11 12">
    <name type="scientific">Aphanomyces stellatus</name>
    <dbReference type="NCBI Taxonomy" id="120398"/>
    <lineage>
        <taxon>Eukaryota</taxon>
        <taxon>Sar</taxon>
        <taxon>Stramenopiles</taxon>
        <taxon>Oomycota</taxon>
        <taxon>Saprolegniomycetes</taxon>
        <taxon>Saprolegniales</taxon>
        <taxon>Verrucalvaceae</taxon>
        <taxon>Aphanomyces</taxon>
    </lineage>
</organism>
<dbReference type="InterPro" id="IPR018497">
    <property type="entry name" value="Peptidase_M13_C"/>
</dbReference>
<dbReference type="GO" id="GO:0046872">
    <property type="term" value="F:metal ion binding"/>
    <property type="evidence" value="ECO:0007669"/>
    <property type="project" value="UniProtKB-KW"/>
</dbReference>
<evidence type="ECO:0000259" key="8">
    <source>
        <dbReference type="Pfam" id="PF01431"/>
    </source>
</evidence>
<feature type="domain" description="Peptidase M13 N-terminal" evidence="9">
    <location>
        <begin position="38"/>
        <end position="413"/>
    </location>
</feature>
<dbReference type="PROSITE" id="PS51885">
    <property type="entry name" value="NEPRILYSIN"/>
    <property type="match status" value="1"/>
</dbReference>
<dbReference type="GO" id="GO:0005886">
    <property type="term" value="C:plasma membrane"/>
    <property type="evidence" value="ECO:0007669"/>
    <property type="project" value="TreeGrafter"/>
</dbReference>
<dbReference type="PRINTS" id="PR00786">
    <property type="entry name" value="NEPRILYSIN"/>
</dbReference>
<evidence type="ECO:0000313" key="12">
    <source>
        <dbReference type="Proteomes" id="UP000332933"/>
    </source>
</evidence>
<comment type="cofactor">
    <cofactor evidence="1">
        <name>Zn(2+)</name>
        <dbReference type="ChEBI" id="CHEBI:29105"/>
    </cofactor>
</comment>
<dbReference type="CDD" id="cd08662">
    <property type="entry name" value="M13"/>
    <property type="match status" value="1"/>
</dbReference>
<sequence>MVKVVAPIAALAAATAHAGNITTLPESLAKNLDTTADPCVDFHQYACGGWYKQAVIPDDRSTIDTSFSAVSIAAEAILKDVLESDKPKLAEFYSSCLDTDTLSDLGTSPIQDSLDSISNADSADTLASIAADLSKYGIPAFSAVSVSGDDDDATKNTLFAQQPELTLDRAYYADPKKWAAVEADYKTYIAKILSLGGYCDEEVTAAVPVIIRLEQQLAGVSLSKIEAIERAVTRYSAFTFADANAKYPLTVGAVLDSYDLDITNNVPGPLNKVAFYDFEYFDKAEALLASTSVDDLKPFLSYRLLHNAAPHLSPEFHTANWEFFGKKLKGQKAEPAREKFCATEADAVVGEILGKYYLEAVWSSETAKRADEMVLALLGAFGSGIATSDWLDEQTRANAKTKLSKFVHLLGGPENPKLYPDVDLDSASYLANRWAVSQQNVADNIKLLGTTVDKTVWGMTAQTVNAYYDPSVNEIVFPAAILQSPFFNADFDAAQNFGAIGAVIGHEITHGFDNSGRNYDGNGNLNPWWSNSTSVAFNTKAQCIVDQYSKFVVKSETSGKVLGNVNGKLTLGETIADNGGLKTSYRAYKQYLASGYDSQYTAETGDKIFYTAFAQNWCSKNTDGRLNQLLGNVHPPSNFRLIGALQNNADFARVYKCPANTYMNPATKCLLWE</sequence>
<feature type="domain" description="Peptidase M13 C-terminal" evidence="8">
    <location>
        <begin position="465"/>
        <end position="669"/>
    </location>
</feature>
<accession>A0A485LFB1</accession>
<comment type="similarity">
    <text evidence="2">Belongs to the peptidase M13 family.</text>
</comment>
<keyword evidence="12" id="KW-1185">Reference proteome</keyword>
<dbReference type="SUPFAM" id="SSF55486">
    <property type="entry name" value="Metalloproteases ('zincins'), catalytic domain"/>
    <property type="match status" value="1"/>
</dbReference>
<keyword evidence="3" id="KW-0645">Protease</keyword>
<reference evidence="11 12" key="1">
    <citation type="submission" date="2019-03" db="EMBL/GenBank/DDBJ databases">
        <authorList>
            <person name="Gaulin E."/>
            <person name="Dumas B."/>
        </authorList>
    </citation>
    <scope>NUCLEOTIDE SEQUENCE [LARGE SCALE GENOMIC DNA]</scope>
    <source>
        <strain evidence="11">CBS 568.67</strain>
    </source>
</reference>
<proteinExistence type="inferred from homology"/>
<evidence type="ECO:0000256" key="6">
    <source>
        <dbReference type="ARBA" id="ARBA00022833"/>
    </source>
</evidence>
<dbReference type="InterPro" id="IPR042089">
    <property type="entry name" value="Peptidase_M13_dom_2"/>
</dbReference>
<evidence type="ECO:0000256" key="3">
    <source>
        <dbReference type="ARBA" id="ARBA00022670"/>
    </source>
</evidence>
<keyword evidence="6" id="KW-0862">Zinc</keyword>
<name>A0A485LFB1_9STRA</name>
<keyword evidence="4" id="KW-0479">Metal-binding</keyword>
<dbReference type="Gene3D" id="1.10.1380.10">
    <property type="entry name" value="Neutral endopeptidase , domain2"/>
    <property type="match status" value="1"/>
</dbReference>
<keyword evidence="7" id="KW-0482">Metalloprotease</keyword>
<dbReference type="AlphaFoldDB" id="A0A485LFB1"/>
<dbReference type="EMBL" id="CAADRA010006748">
    <property type="protein sequence ID" value="VFT96636.1"/>
    <property type="molecule type" value="Genomic_DNA"/>
</dbReference>
<dbReference type="GO" id="GO:0004222">
    <property type="term" value="F:metalloendopeptidase activity"/>
    <property type="evidence" value="ECO:0007669"/>
    <property type="project" value="InterPro"/>
</dbReference>
<keyword evidence="5" id="KW-0378">Hydrolase</keyword>
<dbReference type="Gene3D" id="3.40.390.10">
    <property type="entry name" value="Collagenase (Catalytic Domain)"/>
    <property type="match status" value="1"/>
</dbReference>
<dbReference type="PANTHER" id="PTHR11733:SF167">
    <property type="entry name" value="FI17812P1-RELATED"/>
    <property type="match status" value="1"/>
</dbReference>
<evidence type="ECO:0000313" key="11">
    <source>
        <dbReference type="EMBL" id="VFT96636.1"/>
    </source>
</evidence>
<gene>
    <name evidence="11" type="primary">Aste57867_19939</name>
    <name evidence="10" type="ORF">As57867_019873</name>
    <name evidence="11" type="ORF">ASTE57867_19939</name>
</gene>
<dbReference type="Proteomes" id="UP000332933">
    <property type="component" value="Unassembled WGS sequence"/>
</dbReference>
<dbReference type="EMBL" id="VJMH01006725">
    <property type="protein sequence ID" value="KAF0688423.1"/>
    <property type="molecule type" value="Genomic_DNA"/>
</dbReference>
<dbReference type="Pfam" id="PF01431">
    <property type="entry name" value="Peptidase_M13"/>
    <property type="match status" value="1"/>
</dbReference>